<comment type="caution">
    <text evidence="2">The sequence shown here is derived from an EMBL/GenBank/DDBJ whole genome shotgun (WGS) entry which is preliminary data.</text>
</comment>
<dbReference type="Pfam" id="PF11716">
    <property type="entry name" value="MDMPI_N"/>
    <property type="match status" value="1"/>
</dbReference>
<dbReference type="InterPro" id="IPR034660">
    <property type="entry name" value="DinB/YfiT-like"/>
</dbReference>
<name>A0ABP9DYI8_9ACTN</name>
<evidence type="ECO:0000313" key="3">
    <source>
        <dbReference type="Proteomes" id="UP001501752"/>
    </source>
</evidence>
<dbReference type="InterPro" id="IPR024344">
    <property type="entry name" value="MDMPI_metal-binding"/>
</dbReference>
<accession>A0ABP9DYI8</accession>
<evidence type="ECO:0000313" key="2">
    <source>
        <dbReference type="EMBL" id="GAA4862006.1"/>
    </source>
</evidence>
<proteinExistence type="predicted"/>
<sequence length="186" mass="20038">MIGGLIDGALRQAAPVVRGVAEEQLELPTPCGDYTVRELLGHLMQVVVNFQELAEKRPVDWAEDRDWLAGDWRERFVREGERLAAAWSRPAAVEGVTGGMGMPADRVGGMVLLDLTVHVWDLAAALGVAFAPDPAAVGHLVPLTAELAPTGREMGMFAEAVPTGPDAPPFERLIALTGRDPGWRRN</sequence>
<dbReference type="NCBIfam" id="TIGR03083">
    <property type="entry name" value="maleylpyruvate isomerase family mycothiol-dependent enzyme"/>
    <property type="match status" value="1"/>
</dbReference>
<evidence type="ECO:0000259" key="1">
    <source>
        <dbReference type="Pfam" id="PF11716"/>
    </source>
</evidence>
<feature type="domain" description="Mycothiol-dependent maleylpyruvate isomerase metal-binding" evidence="1">
    <location>
        <begin position="10"/>
        <end position="123"/>
    </location>
</feature>
<dbReference type="EMBL" id="BAABIS010000001">
    <property type="protein sequence ID" value="GAA4862006.1"/>
    <property type="molecule type" value="Genomic_DNA"/>
</dbReference>
<dbReference type="NCBIfam" id="TIGR03086">
    <property type="entry name" value="TIGR03086 family metal-binding protein"/>
    <property type="match status" value="1"/>
</dbReference>
<organism evidence="2 3">
    <name type="scientific">Kitasatospora terrestris</name>
    <dbReference type="NCBI Taxonomy" id="258051"/>
    <lineage>
        <taxon>Bacteria</taxon>
        <taxon>Bacillati</taxon>
        <taxon>Actinomycetota</taxon>
        <taxon>Actinomycetes</taxon>
        <taxon>Kitasatosporales</taxon>
        <taxon>Streptomycetaceae</taxon>
        <taxon>Kitasatospora</taxon>
    </lineage>
</organism>
<dbReference type="SUPFAM" id="SSF109854">
    <property type="entry name" value="DinB/YfiT-like putative metalloenzymes"/>
    <property type="match status" value="1"/>
</dbReference>
<dbReference type="InterPro" id="IPR017517">
    <property type="entry name" value="Maleyloyr_isom"/>
</dbReference>
<gene>
    <name evidence="2" type="ORF">GCM10023235_45200</name>
</gene>
<dbReference type="Gene3D" id="1.20.120.450">
    <property type="entry name" value="dinb family like domain"/>
    <property type="match status" value="1"/>
</dbReference>
<reference evidence="3" key="1">
    <citation type="journal article" date="2019" name="Int. J. Syst. Evol. Microbiol.">
        <title>The Global Catalogue of Microorganisms (GCM) 10K type strain sequencing project: providing services to taxonomists for standard genome sequencing and annotation.</title>
        <authorList>
            <consortium name="The Broad Institute Genomics Platform"/>
            <consortium name="The Broad Institute Genome Sequencing Center for Infectious Disease"/>
            <person name="Wu L."/>
            <person name="Ma J."/>
        </authorList>
    </citation>
    <scope>NUCLEOTIDE SEQUENCE [LARGE SCALE GENOMIC DNA]</scope>
    <source>
        <strain evidence="3">JCM 13006</strain>
    </source>
</reference>
<dbReference type="InterPro" id="IPR017520">
    <property type="entry name" value="CHP03086"/>
</dbReference>
<keyword evidence="3" id="KW-1185">Reference proteome</keyword>
<dbReference type="Proteomes" id="UP001501752">
    <property type="component" value="Unassembled WGS sequence"/>
</dbReference>
<protein>
    <submittedName>
        <fullName evidence="2">TIGR03086 family metal-binding protein</fullName>
    </submittedName>
</protein>